<keyword evidence="1" id="KW-1133">Transmembrane helix</keyword>
<organism evidence="2 3">
    <name type="scientific">Tetraparma gracilis</name>
    <dbReference type="NCBI Taxonomy" id="2962635"/>
    <lineage>
        <taxon>Eukaryota</taxon>
        <taxon>Sar</taxon>
        <taxon>Stramenopiles</taxon>
        <taxon>Ochrophyta</taxon>
        <taxon>Bolidophyceae</taxon>
        <taxon>Parmales</taxon>
        <taxon>Triparmaceae</taxon>
        <taxon>Tetraparma</taxon>
    </lineage>
</organism>
<feature type="transmembrane region" description="Helical" evidence="1">
    <location>
        <begin position="367"/>
        <end position="386"/>
    </location>
</feature>
<evidence type="ECO:0000313" key="2">
    <source>
        <dbReference type="EMBL" id="GMI33987.1"/>
    </source>
</evidence>
<evidence type="ECO:0000256" key="1">
    <source>
        <dbReference type="SAM" id="Phobius"/>
    </source>
</evidence>
<proteinExistence type="predicted"/>
<evidence type="ECO:0000313" key="3">
    <source>
        <dbReference type="Proteomes" id="UP001165060"/>
    </source>
</evidence>
<feature type="transmembrane region" description="Helical" evidence="1">
    <location>
        <begin position="161"/>
        <end position="178"/>
    </location>
</feature>
<keyword evidence="1" id="KW-0472">Membrane</keyword>
<dbReference type="SUPFAM" id="SSF88713">
    <property type="entry name" value="Glycoside hydrolase/deacetylase"/>
    <property type="match status" value="1"/>
</dbReference>
<feature type="transmembrane region" description="Helical" evidence="1">
    <location>
        <begin position="51"/>
        <end position="72"/>
    </location>
</feature>
<protein>
    <submittedName>
        <fullName evidence="2">Uncharacterized protein</fullName>
    </submittedName>
</protein>
<dbReference type="Proteomes" id="UP001165060">
    <property type="component" value="Unassembled WGS sequence"/>
</dbReference>
<sequence>MASESSRWERGTPVTLTPSVIPPPVLILLIFSGFISLFCTPPPPLSSDLTYDVITFLLGLAGGLAVTLSNAFADDGTLATKPGILNSSFGVLSFLALALTGTPPLHALLVVAPFLVGMLVVPASGLDGESFLGKLAVFAPHALGVFLTDHYITSAADASKVVTAQNVLTFIAAIICFANRYTSVFGVAIMSLASLLIVPFTLSFGDAAAPISAGLSAVLVFSAVLSVASLALSSKHKNGPLVVRPALPSTRSFSLACLSALRVALALTAVRMSDAAVSSARDPTLLMFQLYAGAAAAVLLATFAAAVSEVWYPVGSSQLQMLTWDTAGLIFYFVIPGSILATRAYAMYNVGELLAGLGLDEADATTAICGASVCLAVLVGVAVPMFNECSCLCSNWFAKVYTHGQPNTGAVSITVDFKDLFDVAGKGGEQMAMDKEHDKLWKACKKYDARLSIFVTENDINRFGGIVAELAQAHCVGVSTAGRWGAGKSEVAGVAEAYEKAVGKAPKWHRMAGGARYPAAMMEANKRGMCCVFWSTYLELDASGEGVEDAVGLLKGDIKGTRGGNIVCVRKKGAAGKGTLAADLCSMLDLLGAGGGVKLEGLDVVVKMDHEFVLE</sequence>
<dbReference type="EMBL" id="BRYB01000613">
    <property type="protein sequence ID" value="GMI33987.1"/>
    <property type="molecule type" value="Genomic_DNA"/>
</dbReference>
<keyword evidence="3" id="KW-1185">Reference proteome</keyword>
<accession>A0ABQ6MW37</accession>
<feature type="transmembrane region" description="Helical" evidence="1">
    <location>
        <begin position="84"/>
        <end position="100"/>
    </location>
</feature>
<feature type="transmembrane region" description="Helical" evidence="1">
    <location>
        <begin position="327"/>
        <end position="346"/>
    </location>
</feature>
<feature type="transmembrane region" description="Helical" evidence="1">
    <location>
        <begin position="184"/>
        <end position="204"/>
    </location>
</feature>
<dbReference type="InterPro" id="IPR011330">
    <property type="entry name" value="Glyco_hydro/deAcase_b/a-brl"/>
</dbReference>
<gene>
    <name evidence="2" type="ORF">TeGR_g3780</name>
</gene>
<feature type="transmembrane region" description="Helical" evidence="1">
    <location>
        <begin position="211"/>
        <end position="232"/>
    </location>
</feature>
<keyword evidence="1" id="KW-0812">Transmembrane</keyword>
<feature type="transmembrane region" description="Helical" evidence="1">
    <location>
        <begin position="252"/>
        <end position="273"/>
    </location>
</feature>
<feature type="transmembrane region" description="Helical" evidence="1">
    <location>
        <begin position="285"/>
        <end position="307"/>
    </location>
</feature>
<feature type="transmembrane region" description="Helical" evidence="1">
    <location>
        <begin position="20"/>
        <end position="39"/>
    </location>
</feature>
<reference evidence="2 3" key="1">
    <citation type="journal article" date="2023" name="Commun. Biol.">
        <title>Genome analysis of Parmales, the sister group of diatoms, reveals the evolutionary specialization of diatoms from phago-mixotrophs to photoautotrophs.</title>
        <authorList>
            <person name="Ban H."/>
            <person name="Sato S."/>
            <person name="Yoshikawa S."/>
            <person name="Yamada K."/>
            <person name="Nakamura Y."/>
            <person name="Ichinomiya M."/>
            <person name="Sato N."/>
            <person name="Blanc-Mathieu R."/>
            <person name="Endo H."/>
            <person name="Kuwata A."/>
            <person name="Ogata H."/>
        </authorList>
    </citation>
    <scope>NUCLEOTIDE SEQUENCE [LARGE SCALE GENOMIC DNA]</scope>
</reference>
<name>A0ABQ6MW37_9STRA</name>
<comment type="caution">
    <text evidence="2">The sequence shown here is derived from an EMBL/GenBank/DDBJ whole genome shotgun (WGS) entry which is preliminary data.</text>
</comment>